<evidence type="ECO:0000313" key="1">
    <source>
        <dbReference type="EMBL" id="OGC28231.1"/>
    </source>
</evidence>
<evidence type="ECO:0000313" key="2">
    <source>
        <dbReference type="Proteomes" id="UP000178602"/>
    </source>
</evidence>
<reference evidence="1 2" key="1">
    <citation type="journal article" date="2016" name="Nat. Commun.">
        <title>Thousands of microbial genomes shed light on interconnected biogeochemical processes in an aquifer system.</title>
        <authorList>
            <person name="Anantharaman K."/>
            <person name="Brown C.T."/>
            <person name="Hug L.A."/>
            <person name="Sharon I."/>
            <person name="Castelle C.J."/>
            <person name="Probst A.J."/>
            <person name="Thomas B.C."/>
            <person name="Singh A."/>
            <person name="Wilkins M.J."/>
            <person name="Karaoz U."/>
            <person name="Brodie E.L."/>
            <person name="Williams K.H."/>
            <person name="Hubbard S.S."/>
            <person name="Banfield J.F."/>
        </authorList>
    </citation>
    <scope>NUCLEOTIDE SEQUENCE [LARGE SCALE GENOMIC DNA]</scope>
</reference>
<accession>A0A1F4T5Z0</accession>
<dbReference type="AlphaFoldDB" id="A0A1F4T5Z0"/>
<proteinExistence type="predicted"/>
<protein>
    <submittedName>
        <fullName evidence="1">Uncharacterized protein</fullName>
    </submittedName>
</protein>
<sequence length="107" mass="12140">MSEEKSALEKLEESLKEFWRQSGQASVIAAKHTEFVIEPKVFMGDKLNPEILKLLVLNYLTQTSRQDSGIGNIEVATDKLIIKSPKGKPLVIVNDQRIVQQYINSRQ</sequence>
<name>A0A1F4T5Z0_UNCSA</name>
<dbReference type="Proteomes" id="UP000178602">
    <property type="component" value="Unassembled WGS sequence"/>
</dbReference>
<organism evidence="1 2">
    <name type="scientific">candidate division WOR-1 bacterium RIFOXYC12_FULL_54_18</name>
    <dbReference type="NCBI Taxonomy" id="1802584"/>
    <lineage>
        <taxon>Bacteria</taxon>
        <taxon>Bacillati</taxon>
        <taxon>Saganbacteria</taxon>
    </lineage>
</organism>
<comment type="caution">
    <text evidence="1">The sequence shown here is derived from an EMBL/GenBank/DDBJ whole genome shotgun (WGS) entry which is preliminary data.</text>
</comment>
<dbReference type="EMBL" id="MEUG01000001">
    <property type="protein sequence ID" value="OGC28231.1"/>
    <property type="molecule type" value="Genomic_DNA"/>
</dbReference>
<gene>
    <name evidence="1" type="ORF">A3K49_04525</name>
</gene>